<protein>
    <recommendedName>
        <fullName evidence="4">AI-2E family transporter</fullName>
    </recommendedName>
</protein>
<keyword evidence="1" id="KW-1133">Transmembrane helix</keyword>
<evidence type="ECO:0000313" key="2">
    <source>
        <dbReference type="EMBL" id="MFC5519131.1"/>
    </source>
</evidence>
<dbReference type="EMBL" id="JBHSML010000032">
    <property type="protein sequence ID" value="MFC5519131.1"/>
    <property type="molecule type" value="Genomic_DNA"/>
</dbReference>
<accession>A0ABW0Q3H2</accession>
<reference evidence="3" key="1">
    <citation type="journal article" date="2019" name="Int. J. Syst. Evol. Microbiol.">
        <title>The Global Catalogue of Microorganisms (GCM) 10K type strain sequencing project: providing services to taxonomists for standard genome sequencing and annotation.</title>
        <authorList>
            <consortium name="The Broad Institute Genomics Platform"/>
            <consortium name="The Broad Institute Genome Sequencing Center for Infectious Disease"/>
            <person name="Wu L."/>
            <person name="Ma J."/>
        </authorList>
    </citation>
    <scope>NUCLEOTIDE SEQUENCE [LARGE SCALE GENOMIC DNA]</scope>
    <source>
        <strain evidence="3">KACC 12633</strain>
    </source>
</reference>
<evidence type="ECO:0000256" key="1">
    <source>
        <dbReference type="SAM" id="Phobius"/>
    </source>
</evidence>
<organism evidence="2 3">
    <name type="scientific">Kaistia terrae</name>
    <dbReference type="NCBI Taxonomy" id="537017"/>
    <lineage>
        <taxon>Bacteria</taxon>
        <taxon>Pseudomonadati</taxon>
        <taxon>Pseudomonadota</taxon>
        <taxon>Alphaproteobacteria</taxon>
        <taxon>Hyphomicrobiales</taxon>
        <taxon>Kaistiaceae</taxon>
        <taxon>Kaistia</taxon>
    </lineage>
</organism>
<name>A0ABW0Q3H2_9HYPH</name>
<dbReference type="RefSeq" id="WP_266346108.1">
    <property type="nucleotide sequence ID" value="NZ_JAPKNH010000013.1"/>
</dbReference>
<evidence type="ECO:0008006" key="4">
    <source>
        <dbReference type="Google" id="ProtNLM"/>
    </source>
</evidence>
<feature type="transmembrane region" description="Helical" evidence="1">
    <location>
        <begin position="51"/>
        <end position="70"/>
    </location>
</feature>
<keyword evidence="3" id="KW-1185">Reference proteome</keyword>
<keyword evidence="1" id="KW-0812">Transmembrane</keyword>
<evidence type="ECO:0000313" key="3">
    <source>
        <dbReference type="Proteomes" id="UP001596150"/>
    </source>
</evidence>
<gene>
    <name evidence="2" type="ORF">ACFPP9_25425</name>
</gene>
<proteinExistence type="predicted"/>
<dbReference type="Proteomes" id="UP001596150">
    <property type="component" value="Unassembled WGS sequence"/>
</dbReference>
<sequence length="85" mass="9584">MKQPESEPLAERYGDLPEETRRMLEDLRPDEVAFLQRLIRVMISFGTVGKFLGLVGGAAIGLVLGLPLLIDTLMRIWSWIPHRGP</sequence>
<comment type="caution">
    <text evidence="2">The sequence shown here is derived from an EMBL/GenBank/DDBJ whole genome shotgun (WGS) entry which is preliminary data.</text>
</comment>
<keyword evidence="1" id="KW-0472">Membrane</keyword>